<gene>
    <name evidence="10" type="ORF">ACFY05_20545</name>
</gene>
<name>A0ABW6V7W2_MICFU</name>
<evidence type="ECO:0000313" key="10">
    <source>
        <dbReference type="EMBL" id="MFF4775245.1"/>
    </source>
</evidence>
<dbReference type="Gene3D" id="1.20.1250.20">
    <property type="entry name" value="MFS general substrate transporter like domains"/>
    <property type="match status" value="1"/>
</dbReference>
<evidence type="ECO:0000256" key="5">
    <source>
        <dbReference type="ARBA" id="ARBA00022989"/>
    </source>
</evidence>
<feature type="transmembrane region" description="Helical" evidence="8">
    <location>
        <begin position="58"/>
        <end position="77"/>
    </location>
</feature>
<dbReference type="Proteomes" id="UP001602119">
    <property type="component" value="Unassembled WGS sequence"/>
</dbReference>
<organism evidence="10 11">
    <name type="scientific">Microtetraspora fusca</name>
    <dbReference type="NCBI Taxonomy" id="1997"/>
    <lineage>
        <taxon>Bacteria</taxon>
        <taxon>Bacillati</taxon>
        <taxon>Actinomycetota</taxon>
        <taxon>Actinomycetes</taxon>
        <taxon>Streptosporangiales</taxon>
        <taxon>Streptosporangiaceae</taxon>
        <taxon>Microtetraspora</taxon>
    </lineage>
</organism>
<keyword evidence="4 8" id="KW-0812">Transmembrane</keyword>
<feature type="region of interest" description="Disordered" evidence="7">
    <location>
        <begin position="474"/>
        <end position="496"/>
    </location>
</feature>
<feature type="transmembrane region" description="Helical" evidence="8">
    <location>
        <begin position="453"/>
        <end position="472"/>
    </location>
</feature>
<dbReference type="Gene3D" id="1.20.1720.10">
    <property type="entry name" value="Multidrug resistance protein D"/>
    <property type="match status" value="1"/>
</dbReference>
<protein>
    <submittedName>
        <fullName evidence="10">MFS transporter</fullName>
    </submittedName>
</protein>
<feature type="transmembrane region" description="Helical" evidence="8">
    <location>
        <begin position="332"/>
        <end position="353"/>
    </location>
</feature>
<dbReference type="RefSeq" id="WP_387343437.1">
    <property type="nucleotide sequence ID" value="NZ_JBIAXI010000012.1"/>
</dbReference>
<evidence type="ECO:0000259" key="9">
    <source>
        <dbReference type="PROSITE" id="PS50850"/>
    </source>
</evidence>
<evidence type="ECO:0000256" key="4">
    <source>
        <dbReference type="ARBA" id="ARBA00022692"/>
    </source>
</evidence>
<comment type="caution">
    <text evidence="10">The sequence shown here is derived from an EMBL/GenBank/DDBJ whole genome shotgun (WGS) entry which is preliminary data.</text>
</comment>
<comment type="subcellular location">
    <subcellularLocation>
        <location evidence="1">Cell membrane</location>
        <topology evidence="1">Multi-pass membrane protein</topology>
    </subcellularLocation>
</comment>
<feature type="transmembrane region" description="Helical" evidence="8">
    <location>
        <begin position="359"/>
        <end position="378"/>
    </location>
</feature>
<evidence type="ECO:0000256" key="2">
    <source>
        <dbReference type="ARBA" id="ARBA00022448"/>
    </source>
</evidence>
<dbReference type="CDD" id="cd17321">
    <property type="entry name" value="MFS_MMR_MDR_like"/>
    <property type="match status" value="1"/>
</dbReference>
<dbReference type="SUPFAM" id="SSF103473">
    <property type="entry name" value="MFS general substrate transporter"/>
    <property type="match status" value="1"/>
</dbReference>
<dbReference type="InterPro" id="IPR011701">
    <property type="entry name" value="MFS"/>
</dbReference>
<feature type="transmembrane region" description="Helical" evidence="8">
    <location>
        <begin position="148"/>
        <end position="169"/>
    </location>
</feature>
<feature type="transmembrane region" description="Helical" evidence="8">
    <location>
        <begin position="209"/>
        <end position="227"/>
    </location>
</feature>
<keyword evidence="5 8" id="KW-1133">Transmembrane helix</keyword>
<keyword evidence="6 8" id="KW-0472">Membrane</keyword>
<feature type="transmembrane region" description="Helical" evidence="8">
    <location>
        <begin position="114"/>
        <end position="136"/>
    </location>
</feature>
<dbReference type="PROSITE" id="PS50850">
    <property type="entry name" value="MFS"/>
    <property type="match status" value="1"/>
</dbReference>
<dbReference type="PANTHER" id="PTHR42718">
    <property type="entry name" value="MAJOR FACILITATOR SUPERFAMILY MULTIDRUG TRANSPORTER MFSC"/>
    <property type="match status" value="1"/>
</dbReference>
<evidence type="ECO:0000256" key="6">
    <source>
        <dbReference type="ARBA" id="ARBA00023136"/>
    </source>
</evidence>
<feature type="transmembrane region" description="Helical" evidence="8">
    <location>
        <begin position="19"/>
        <end position="38"/>
    </location>
</feature>
<feature type="transmembrane region" description="Helical" evidence="8">
    <location>
        <begin position="89"/>
        <end position="108"/>
    </location>
</feature>
<feature type="transmembrane region" description="Helical" evidence="8">
    <location>
        <begin position="233"/>
        <end position="249"/>
    </location>
</feature>
<accession>A0ABW6V7W2</accession>
<reference evidence="10 11" key="1">
    <citation type="submission" date="2024-10" db="EMBL/GenBank/DDBJ databases">
        <title>The Natural Products Discovery Center: Release of the First 8490 Sequenced Strains for Exploring Actinobacteria Biosynthetic Diversity.</title>
        <authorList>
            <person name="Kalkreuter E."/>
            <person name="Kautsar S.A."/>
            <person name="Yang D."/>
            <person name="Bader C.D."/>
            <person name="Teijaro C.N."/>
            <person name="Fluegel L."/>
            <person name="Davis C.M."/>
            <person name="Simpson J.R."/>
            <person name="Lauterbach L."/>
            <person name="Steele A.D."/>
            <person name="Gui C."/>
            <person name="Meng S."/>
            <person name="Li G."/>
            <person name="Viehrig K."/>
            <person name="Ye F."/>
            <person name="Su P."/>
            <person name="Kiefer A.F."/>
            <person name="Nichols A."/>
            <person name="Cepeda A.J."/>
            <person name="Yan W."/>
            <person name="Fan B."/>
            <person name="Jiang Y."/>
            <person name="Adhikari A."/>
            <person name="Zheng C.-J."/>
            <person name="Schuster L."/>
            <person name="Cowan T.M."/>
            <person name="Smanski M.J."/>
            <person name="Chevrette M.G."/>
            <person name="De Carvalho L.P.S."/>
            <person name="Shen B."/>
        </authorList>
    </citation>
    <scope>NUCLEOTIDE SEQUENCE [LARGE SCALE GENOMIC DNA]</scope>
    <source>
        <strain evidence="10 11">NPDC001281</strain>
    </source>
</reference>
<feature type="transmembrane region" description="Helical" evidence="8">
    <location>
        <begin position="269"/>
        <end position="295"/>
    </location>
</feature>
<dbReference type="Pfam" id="PF07690">
    <property type="entry name" value="MFS_1"/>
    <property type="match status" value="1"/>
</dbReference>
<feature type="transmembrane region" description="Helical" evidence="8">
    <location>
        <begin position="399"/>
        <end position="419"/>
    </location>
</feature>
<keyword evidence="3" id="KW-1003">Cell membrane</keyword>
<dbReference type="EMBL" id="JBIAXI010000012">
    <property type="protein sequence ID" value="MFF4775245.1"/>
    <property type="molecule type" value="Genomic_DNA"/>
</dbReference>
<evidence type="ECO:0000313" key="11">
    <source>
        <dbReference type="Proteomes" id="UP001602119"/>
    </source>
</evidence>
<evidence type="ECO:0000256" key="7">
    <source>
        <dbReference type="SAM" id="MobiDB-lite"/>
    </source>
</evidence>
<dbReference type="PANTHER" id="PTHR42718:SF46">
    <property type="entry name" value="BLR6921 PROTEIN"/>
    <property type="match status" value="1"/>
</dbReference>
<feature type="transmembrane region" description="Helical" evidence="8">
    <location>
        <begin position="175"/>
        <end position="197"/>
    </location>
</feature>
<feature type="domain" description="Major facilitator superfamily (MFS) profile" evidence="9">
    <location>
        <begin position="23"/>
        <end position="477"/>
    </location>
</feature>
<feature type="transmembrane region" description="Helical" evidence="8">
    <location>
        <begin position="301"/>
        <end position="325"/>
    </location>
</feature>
<sequence length="496" mass="51130">MVSVPLEPGMPEYAPALRYAWRVCSVTSLGMLLIGMSASTLNVALPAVVRHFDASPLASNWILLAYLLVNTATLVFFGRVSDLLGRREIYLVGFALFTVASLLSGLAPGVGSLIALRAVQGLGAAMIIANGSAIMTDAFPSDRLSQGMGVYFGVLSVAQLAGPTLGGLIADLLGWRWIFWINVPAGLFAVIWGLSTLRRFPARGPRQSLDASGNLIVLAVLSATLFAVSEGSLPAGLFAGALVPVLVLVERRATNPVLDFRLLGERVLLMANLATFCNAVARASLILLAGLYFQAAQGADALTAGLGVLPVAAGMALGSPVSGALGRRVGPYALALGGSILCVAGLLILLLGSGPATQYGVLALGLFMAGCGSGTFLTGNTTQVMAGLAPENLGVVNGFRLMAMNVGVAVSVALTLGVLTSAVTPQLRAQVYAGTLSRLSPVALDQLMTGFRWTYAVLFGLAVLAAVFSALARAPRPRTPRPPRPHGPHGPHGVDG</sequence>
<evidence type="ECO:0000256" key="1">
    <source>
        <dbReference type="ARBA" id="ARBA00004651"/>
    </source>
</evidence>
<evidence type="ECO:0000256" key="3">
    <source>
        <dbReference type="ARBA" id="ARBA00022475"/>
    </source>
</evidence>
<dbReference type="InterPro" id="IPR036259">
    <property type="entry name" value="MFS_trans_sf"/>
</dbReference>
<evidence type="ECO:0000256" key="8">
    <source>
        <dbReference type="SAM" id="Phobius"/>
    </source>
</evidence>
<feature type="compositionally biased region" description="Basic residues" evidence="7">
    <location>
        <begin position="475"/>
        <end position="489"/>
    </location>
</feature>
<keyword evidence="11" id="KW-1185">Reference proteome</keyword>
<dbReference type="InterPro" id="IPR020846">
    <property type="entry name" value="MFS_dom"/>
</dbReference>
<keyword evidence="2" id="KW-0813">Transport</keyword>
<proteinExistence type="predicted"/>